<sequence length="477" mass="50098">MRKNEEGAAGKARAYEPASAAQSGGATDTDAGTTSVDIEVVRTEIEQTRSDMGETLDAIKDKLNPQALMSQAKDTVQEVTANVAEQAKSTIHDVTEQAKSTLHDVTSDVVEQTKTTVHAVVTDVADHAKETARGAVSGAVGGAVDEAKEAVGSAVHSAKEAVGGVVDTAREKGSSLMDIVKANPVPATLIGLGLGWLYLNHRNKQASPFPERSMASFRTRGYESTDYRTGYGGSGTGSYTGESGSRVGEVADQIKDKAGRAAERVGDAVDTAKDKVGDVVESARDKAGDLAYAARDKASDVVESARGAGSSLLDLIERNPWPAAATGLGLTWFYLNNRNQERAERVQGWARDYENRDVDRSENGGLSRAASDLGTSVTDKARGVASGAREMATGLPDTFQRNPLAFGVVALGLGTAAGLLVPETEPENRLMGQARDRLVEKAQETAGDLKMKAQIVAEETMDAAKQEAKNQGLTSSG</sequence>
<evidence type="ECO:0000256" key="1">
    <source>
        <dbReference type="SAM" id="MobiDB-lite"/>
    </source>
</evidence>
<evidence type="ECO:0008006" key="3">
    <source>
        <dbReference type="Google" id="ProtNLM"/>
    </source>
</evidence>
<dbReference type="InterPro" id="IPR022062">
    <property type="entry name" value="DUF3618"/>
</dbReference>
<dbReference type="Gene3D" id="1.20.120.20">
    <property type="entry name" value="Apolipoprotein"/>
    <property type="match status" value="1"/>
</dbReference>
<gene>
    <name evidence="2" type="ORF">AVDCRST_MAG63-536</name>
</gene>
<organism evidence="2">
    <name type="scientific">uncultured Armatimonadetes bacterium</name>
    <dbReference type="NCBI Taxonomy" id="157466"/>
    <lineage>
        <taxon>Bacteria</taxon>
        <taxon>Bacillati</taxon>
        <taxon>Armatimonadota</taxon>
        <taxon>environmental samples</taxon>
    </lineage>
</organism>
<evidence type="ECO:0000313" key="2">
    <source>
        <dbReference type="EMBL" id="CAA9221783.1"/>
    </source>
</evidence>
<dbReference type="EMBL" id="CADCTO010000069">
    <property type="protein sequence ID" value="CAA9221783.1"/>
    <property type="molecule type" value="Genomic_DNA"/>
</dbReference>
<reference evidence="2" key="1">
    <citation type="submission" date="2020-02" db="EMBL/GenBank/DDBJ databases">
        <authorList>
            <person name="Meier V. D."/>
        </authorList>
    </citation>
    <scope>NUCLEOTIDE SEQUENCE</scope>
    <source>
        <strain evidence="2">AVDCRST_MAG63</strain>
    </source>
</reference>
<dbReference type="AlphaFoldDB" id="A0A6J4HHV4"/>
<dbReference type="Pfam" id="PF12277">
    <property type="entry name" value="DUF3618"/>
    <property type="match status" value="1"/>
</dbReference>
<dbReference type="PANTHER" id="PTHR47372">
    <property type="entry name" value="DAUER UP-REGULATED-RELATED"/>
    <property type="match status" value="1"/>
</dbReference>
<dbReference type="SUPFAM" id="SSF58113">
    <property type="entry name" value="Apolipoprotein A-I"/>
    <property type="match status" value="1"/>
</dbReference>
<feature type="region of interest" description="Disordered" evidence="1">
    <location>
        <begin position="1"/>
        <end position="38"/>
    </location>
</feature>
<protein>
    <recommendedName>
        <fullName evidence="3">Late embryogenesis abundant protein</fullName>
    </recommendedName>
</protein>
<dbReference type="Gene3D" id="6.10.140.1430">
    <property type="match status" value="1"/>
</dbReference>
<accession>A0A6J4HHV4</accession>
<dbReference type="PANTHER" id="PTHR47372:SF11">
    <property type="entry name" value="RE19971P"/>
    <property type="match status" value="1"/>
</dbReference>
<proteinExistence type="predicted"/>
<name>A0A6J4HHV4_9BACT</name>
<feature type="compositionally biased region" description="Low complexity" evidence="1">
    <location>
        <begin position="20"/>
        <end position="35"/>
    </location>
</feature>